<evidence type="ECO:0000313" key="3">
    <source>
        <dbReference type="EMBL" id="STQ85898.1"/>
    </source>
</evidence>
<reference evidence="4 5" key="1">
    <citation type="journal article" date="2014" name="Genome Announc.">
        <title>Draft genome sequences of eight enterohepatic helicobacter species isolated from both laboratory and wild rodents.</title>
        <authorList>
            <person name="Sheh A."/>
            <person name="Shen Z."/>
            <person name="Fox J.G."/>
        </authorList>
    </citation>
    <scope>NUCLEOTIDE SEQUENCE [LARGE SCALE GENOMIC DNA]</scope>
    <source>
        <strain evidence="4 5">ST1</strain>
    </source>
</reference>
<dbReference type="STRING" id="216.LS73_07500"/>
<gene>
    <name evidence="3" type="primary">mreC</name>
    <name evidence="4" type="ORF">LS73_007215</name>
    <name evidence="3" type="ORF">NCTC12714_00687</name>
</gene>
<dbReference type="Proteomes" id="UP000029922">
    <property type="component" value="Unassembled WGS sequence"/>
</dbReference>
<accession>A0A099TWV1</accession>
<dbReference type="PANTHER" id="PTHR34138">
    <property type="entry name" value="CELL SHAPE-DETERMINING PROTEIN MREC"/>
    <property type="match status" value="1"/>
</dbReference>
<feature type="transmembrane region" description="Helical" evidence="1">
    <location>
        <begin position="6"/>
        <end position="24"/>
    </location>
</feature>
<dbReference type="AlphaFoldDB" id="A0A099TWV1"/>
<dbReference type="NCBIfam" id="NF010507">
    <property type="entry name" value="PRK13922.10-6"/>
    <property type="match status" value="1"/>
</dbReference>
<dbReference type="InterPro" id="IPR007221">
    <property type="entry name" value="MreC"/>
</dbReference>
<dbReference type="OrthoDB" id="5372414at2"/>
<evidence type="ECO:0000313" key="6">
    <source>
        <dbReference type="Proteomes" id="UP000255139"/>
    </source>
</evidence>
<dbReference type="EMBL" id="UGJE01000002">
    <property type="protein sequence ID" value="STQ85898.1"/>
    <property type="molecule type" value="Genomic_DNA"/>
</dbReference>
<dbReference type="InterPro" id="IPR042175">
    <property type="entry name" value="Cell/Rod_MreC_2"/>
</dbReference>
<keyword evidence="1" id="KW-1133">Transmembrane helix</keyword>
<reference evidence="3 6" key="2">
    <citation type="submission" date="2018-06" db="EMBL/GenBank/DDBJ databases">
        <authorList>
            <consortium name="Pathogen Informatics"/>
            <person name="Doyle S."/>
        </authorList>
    </citation>
    <scope>NUCLEOTIDE SEQUENCE [LARGE SCALE GENOMIC DNA]</scope>
    <source>
        <strain evidence="3 6">NCTC12714</strain>
    </source>
</reference>
<protein>
    <submittedName>
        <fullName evidence="3 4">Rod shape-determining protein</fullName>
    </submittedName>
</protein>
<dbReference type="GO" id="GO:0005886">
    <property type="term" value="C:plasma membrane"/>
    <property type="evidence" value="ECO:0007669"/>
    <property type="project" value="TreeGrafter"/>
</dbReference>
<dbReference type="Pfam" id="PF04085">
    <property type="entry name" value="MreC"/>
    <property type="match status" value="1"/>
</dbReference>
<evidence type="ECO:0000313" key="5">
    <source>
        <dbReference type="Proteomes" id="UP000029922"/>
    </source>
</evidence>
<proteinExistence type="predicted"/>
<keyword evidence="6" id="KW-1185">Reference proteome</keyword>
<organism evidence="3 6">
    <name type="scientific">Helicobacter muridarum</name>
    <dbReference type="NCBI Taxonomy" id="216"/>
    <lineage>
        <taxon>Bacteria</taxon>
        <taxon>Pseudomonadati</taxon>
        <taxon>Campylobacterota</taxon>
        <taxon>Epsilonproteobacteria</taxon>
        <taxon>Campylobacterales</taxon>
        <taxon>Helicobacteraceae</taxon>
        <taxon>Helicobacter</taxon>
    </lineage>
</organism>
<keyword evidence="1" id="KW-0812">Transmembrane</keyword>
<dbReference type="Proteomes" id="UP000255139">
    <property type="component" value="Unassembled WGS sequence"/>
</dbReference>
<feature type="domain" description="Rod shape-determining protein MreC beta-barrel core" evidence="2">
    <location>
        <begin position="158"/>
        <end position="249"/>
    </location>
</feature>
<name>A0A099TWV1_9HELI</name>
<dbReference type="PANTHER" id="PTHR34138:SF1">
    <property type="entry name" value="CELL SHAPE-DETERMINING PROTEIN MREC"/>
    <property type="match status" value="1"/>
</dbReference>
<dbReference type="RefSeq" id="WP_034558641.1">
    <property type="nucleotide sequence ID" value="NZ_FZML01000005.1"/>
</dbReference>
<dbReference type="InterPro" id="IPR055342">
    <property type="entry name" value="MreC_beta-barrel_core"/>
</dbReference>
<sequence>MRTMFIYISILIALFMMIGFIPALREYAINVSFGIKEFYLEKQQNITLFIDDHINQANQIKKMREQVIDLEKLSIEYKALYSDFDNLRYSLDIEKHYEDPDVNLVKVLSYANLGSYTKIWILYNQEKDPRKIFGIVKDGYAIGIAKVVNNHLLGLLNGDQDCSYSVYIGENRVPGTVRTLSDGSIVVDYIPAWQSIKSGDRVVTSGLDGIFFEKVDVGVIDNIQLQEAYLRAELKPYSFSNRLNYVWLIDTKIPQITRLNPDYTTQDYK</sequence>
<evidence type="ECO:0000313" key="4">
    <source>
        <dbReference type="EMBL" id="TLD99560.1"/>
    </source>
</evidence>
<evidence type="ECO:0000256" key="1">
    <source>
        <dbReference type="SAM" id="Phobius"/>
    </source>
</evidence>
<dbReference type="Gene3D" id="2.40.10.350">
    <property type="entry name" value="Rod shape-determining protein MreC, domain 2"/>
    <property type="match status" value="1"/>
</dbReference>
<keyword evidence="1" id="KW-0472">Membrane</keyword>
<dbReference type="GO" id="GO:0008360">
    <property type="term" value="P:regulation of cell shape"/>
    <property type="evidence" value="ECO:0007669"/>
    <property type="project" value="InterPro"/>
</dbReference>
<dbReference type="EMBL" id="JRPD02000017">
    <property type="protein sequence ID" value="TLD99560.1"/>
    <property type="molecule type" value="Genomic_DNA"/>
</dbReference>
<evidence type="ECO:0000259" key="2">
    <source>
        <dbReference type="Pfam" id="PF04085"/>
    </source>
</evidence>